<dbReference type="PANTHER" id="PTHR33254">
    <property type="entry name" value="4-HYDROXY-4-METHYL-2-OXOGLUTARATE ALDOLASE 3-RELATED"/>
    <property type="match status" value="1"/>
</dbReference>
<dbReference type="Gene3D" id="3.50.30.40">
    <property type="entry name" value="Ribonuclease E inhibitor RraA/RraA-like"/>
    <property type="match status" value="1"/>
</dbReference>
<proteinExistence type="predicted"/>
<keyword evidence="2" id="KW-1185">Reference proteome</keyword>
<name>A0ABD5QAZ7_9EURY</name>
<dbReference type="RefSeq" id="WP_157972365.1">
    <property type="nucleotide sequence ID" value="NZ_JAIVEF010000015.1"/>
</dbReference>
<dbReference type="SUPFAM" id="SSF89562">
    <property type="entry name" value="RraA-like"/>
    <property type="match status" value="1"/>
</dbReference>
<accession>A0ABD5QAZ7</accession>
<dbReference type="InterPro" id="IPR005493">
    <property type="entry name" value="RraA/RraA-like"/>
</dbReference>
<evidence type="ECO:0000313" key="1">
    <source>
        <dbReference type="EMBL" id="MFC4986921.1"/>
    </source>
</evidence>
<comment type="caution">
    <text evidence="1">The sequence shown here is derived from an EMBL/GenBank/DDBJ whole genome shotgun (WGS) entry which is preliminary data.</text>
</comment>
<dbReference type="InterPro" id="IPR036704">
    <property type="entry name" value="RraA/RraA-like_sf"/>
</dbReference>
<sequence>MTTSLTETQRDRLQGLHSAMVNDITDEMGIDDNVIPCKRIRALWSREPAVGTAYTSQYVEIGYEEKRGDDPRDELGLQYLEEISEGDFVIRAAPDDTKSGMWGELLSTIAQERGAAGALIDGATRDSRMIEDHGFPVWSEGHSSIESFGRVSLRETEVPVEIEGVTISPGDVVLADYESIAVIPPEIVDDVIERGEEEMELEEHVREDIRSGDSVYEVWDRYETL</sequence>
<dbReference type="PANTHER" id="PTHR33254:SF4">
    <property type="entry name" value="4-HYDROXY-4-METHYL-2-OXOGLUTARATE ALDOLASE 3-RELATED"/>
    <property type="match status" value="1"/>
</dbReference>
<dbReference type="Pfam" id="PF03737">
    <property type="entry name" value="RraA-like"/>
    <property type="match status" value="1"/>
</dbReference>
<protein>
    <submittedName>
        <fullName evidence="1">RraA family protein</fullName>
    </submittedName>
</protein>
<organism evidence="1 2">
    <name type="scientific">Saliphagus infecundisoli</name>
    <dbReference type="NCBI Taxonomy" id="1849069"/>
    <lineage>
        <taxon>Archaea</taxon>
        <taxon>Methanobacteriati</taxon>
        <taxon>Methanobacteriota</taxon>
        <taxon>Stenosarchaea group</taxon>
        <taxon>Halobacteria</taxon>
        <taxon>Halobacteriales</taxon>
        <taxon>Natrialbaceae</taxon>
        <taxon>Saliphagus</taxon>
    </lineage>
</organism>
<gene>
    <name evidence="1" type="ORF">ACFPFO_03870</name>
</gene>
<dbReference type="AlphaFoldDB" id="A0ABD5QAZ7"/>
<dbReference type="Proteomes" id="UP001595925">
    <property type="component" value="Unassembled WGS sequence"/>
</dbReference>
<dbReference type="EMBL" id="JBHSJG010000012">
    <property type="protein sequence ID" value="MFC4986921.1"/>
    <property type="molecule type" value="Genomic_DNA"/>
</dbReference>
<reference evidence="1 2" key="1">
    <citation type="journal article" date="2019" name="Int. J. Syst. Evol. Microbiol.">
        <title>The Global Catalogue of Microorganisms (GCM) 10K type strain sequencing project: providing services to taxonomists for standard genome sequencing and annotation.</title>
        <authorList>
            <consortium name="The Broad Institute Genomics Platform"/>
            <consortium name="The Broad Institute Genome Sequencing Center for Infectious Disease"/>
            <person name="Wu L."/>
            <person name="Ma J."/>
        </authorList>
    </citation>
    <scope>NUCLEOTIDE SEQUENCE [LARGE SCALE GENOMIC DNA]</scope>
    <source>
        <strain evidence="1 2">CGMCC 1.15824</strain>
    </source>
</reference>
<evidence type="ECO:0000313" key="2">
    <source>
        <dbReference type="Proteomes" id="UP001595925"/>
    </source>
</evidence>
<dbReference type="CDD" id="cd16841">
    <property type="entry name" value="RraA_family"/>
    <property type="match status" value="1"/>
</dbReference>